<dbReference type="SUPFAM" id="SSF46689">
    <property type="entry name" value="Homeodomain-like"/>
    <property type="match status" value="2"/>
</dbReference>
<dbReference type="InterPro" id="IPR002491">
    <property type="entry name" value="ABC_transptr_periplasmic_BD"/>
</dbReference>
<dbReference type="GO" id="GO:0043565">
    <property type="term" value="F:sequence-specific DNA binding"/>
    <property type="evidence" value="ECO:0007669"/>
    <property type="project" value="InterPro"/>
</dbReference>
<evidence type="ECO:0000256" key="1">
    <source>
        <dbReference type="ARBA" id="ARBA00023015"/>
    </source>
</evidence>
<dbReference type="InterPro" id="IPR009057">
    <property type="entry name" value="Homeodomain-like_sf"/>
</dbReference>
<dbReference type="PROSITE" id="PS00041">
    <property type="entry name" value="HTH_ARAC_FAMILY_1"/>
    <property type="match status" value="1"/>
</dbReference>
<keyword evidence="1" id="KW-0805">Transcription regulation</keyword>
<dbReference type="EMBL" id="CP013023">
    <property type="protein sequence ID" value="ANF98092.1"/>
    <property type="molecule type" value="Genomic_DNA"/>
</dbReference>
<evidence type="ECO:0000259" key="5">
    <source>
        <dbReference type="PROSITE" id="PS50983"/>
    </source>
</evidence>
<organism evidence="6 7">
    <name type="scientific">Paenibacillus bovis</name>
    <dbReference type="NCBI Taxonomy" id="1616788"/>
    <lineage>
        <taxon>Bacteria</taxon>
        <taxon>Bacillati</taxon>
        <taxon>Bacillota</taxon>
        <taxon>Bacilli</taxon>
        <taxon>Bacillales</taxon>
        <taxon>Paenibacillaceae</taxon>
        <taxon>Paenibacillus</taxon>
    </lineage>
</organism>
<dbReference type="GO" id="GO:0003700">
    <property type="term" value="F:DNA-binding transcription factor activity"/>
    <property type="evidence" value="ECO:0007669"/>
    <property type="project" value="InterPro"/>
</dbReference>
<dbReference type="Pfam" id="PF12833">
    <property type="entry name" value="HTH_18"/>
    <property type="match status" value="1"/>
</dbReference>
<gene>
    <name evidence="6" type="ORF">AR543_20150</name>
</gene>
<evidence type="ECO:0000256" key="2">
    <source>
        <dbReference type="ARBA" id="ARBA00023125"/>
    </source>
</evidence>
<dbReference type="Gene3D" id="3.40.50.1980">
    <property type="entry name" value="Nitrogenase molybdenum iron protein domain"/>
    <property type="match status" value="2"/>
</dbReference>
<evidence type="ECO:0000256" key="3">
    <source>
        <dbReference type="ARBA" id="ARBA00023163"/>
    </source>
</evidence>
<dbReference type="AlphaFoldDB" id="A0A172ZL09"/>
<dbReference type="KEGG" id="pbv:AR543_20150"/>
<dbReference type="PROSITE" id="PS50983">
    <property type="entry name" value="FE_B12_PBP"/>
    <property type="match status" value="1"/>
</dbReference>
<dbReference type="PROSITE" id="PS01124">
    <property type="entry name" value="HTH_ARAC_FAMILY_2"/>
    <property type="match status" value="1"/>
</dbReference>
<dbReference type="SMART" id="SM00342">
    <property type="entry name" value="HTH_ARAC"/>
    <property type="match status" value="1"/>
</dbReference>
<feature type="domain" description="HTH araC/xylS-type" evidence="4">
    <location>
        <begin position="24"/>
        <end position="122"/>
    </location>
</feature>
<evidence type="ECO:0000259" key="4">
    <source>
        <dbReference type="PROSITE" id="PS01124"/>
    </source>
</evidence>
<dbReference type="PANTHER" id="PTHR43280:SF28">
    <property type="entry name" value="HTH-TYPE TRANSCRIPTIONAL ACTIVATOR RHAS"/>
    <property type="match status" value="1"/>
</dbReference>
<dbReference type="Gene3D" id="1.10.10.60">
    <property type="entry name" value="Homeodomain-like"/>
    <property type="match status" value="2"/>
</dbReference>
<dbReference type="SUPFAM" id="SSF53807">
    <property type="entry name" value="Helical backbone' metal receptor"/>
    <property type="match status" value="1"/>
</dbReference>
<keyword evidence="2" id="KW-0238">DNA-binding</keyword>
<dbReference type="Proteomes" id="UP000078148">
    <property type="component" value="Chromosome"/>
</dbReference>
<dbReference type="InterPro" id="IPR018060">
    <property type="entry name" value="HTH_AraC"/>
</dbReference>
<feature type="domain" description="Fe/B12 periplasmic-binding" evidence="5">
    <location>
        <begin position="126"/>
        <end position="390"/>
    </location>
</feature>
<dbReference type="InterPro" id="IPR020449">
    <property type="entry name" value="Tscrpt_reg_AraC-type_HTH"/>
</dbReference>
<accession>A0A172ZL09</accession>
<reference evidence="7" key="1">
    <citation type="submission" date="2015-10" db="EMBL/GenBank/DDBJ databases">
        <title>Genome of Paenibacillus bovis sp. nov.</title>
        <authorList>
            <person name="Wu Z."/>
            <person name="Gao C."/>
            <person name="Liu Z."/>
            <person name="Zheng H."/>
        </authorList>
    </citation>
    <scope>NUCLEOTIDE SEQUENCE [LARGE SCALE GENOMIC DNA]</scope>
    <source>
        <strain evidence="7">BD3526</strain>
    </source>
</reference>
<dbReference type="InterPro" id="IPR018062">
    <property type="entry name" value="HTH_AraC-typ_CS"/>
</dbReference>
<dbReference type="PANTHER" id="PTHR43280">
    <property type="entry name" value="ARAC-FAMILY TRANSCRIPTIONAL REGULATOR"/>
    <property type="match status" value="1"/>
</dbReference>
<dbReference type="Pfam" id="PF01497">
    <property type="entry name" value="Peripla_BP_2"/>
    <property type="match status" value="1"/>
</dbReference>
<keyword evidence="7" id="KW-1185">Reference proteome</keyword>
<proteinExistence type="predicted"/>
<evidence type="ECO:0000313" key="6">
    <source>
        <dbReference type="EMBL" id="ANF98092.1"/>
    </source>
</evidence>
<dbReference type="PRINTS" id="PR00032">
    <property type="entry name" value="HTHARAC"/>
</dbReference>
<name>A0A172ZL09_9BACL</name>
<dbReference type="OrthoDB" id="2461801at2"/>
<reference evidence="6 7" key="2">
    <citation type="journal article" date="2016" name="Int. J. Syst. Evol. Microbiol.">
        <title>Paenibacillus bovis sp. nov., isolated from raw yak (Bos grunniens) milk.</title>
        <authorList>
            <person name="Gao C."/>
            <person name="Han J."/>
            <person name="Liu Z."/>
            <person name="Xu X."/>
            <person name="Hang F."/>
            <person name="Wu Z."/>
        </authorList>
    </citation>
    <scope>NUCLEOTIDE SEQUENCE [LARGE SCALE GENOMIC DNA]</scope>
    <source>
        <strain evidence="6 7">BD3526</strain>
    </source>
</reference>
<keyword evidence="3" id="KW-0804">Transcription</keyword>
<dbReference type="STRING" id="1616788.AR543_20150"/>
<evidence type="ECO:0000313" key="7">
    <source>
        <dbReference type="Proteomes" id="UP000078148"/>
    </source>
</evidence>
<sequence length="405" mass="46468">MTKTTVHSTRSRSLQGGTSKRTLTEIRSFMEQHYNEPISIQQLADMANLSPKYFVDLFKKTFQQSAMDYLTDIRIAHAKRCLTETGKRLRDIAISIGYSDEFYFSRKFKKEVGVSPSEYAKNTRKVVAACCAPITGYLLALHIIPAAAPLDPKWTAYYYNAYRSGIRTPLKLCDPYTSLSFEANVERLIRTRPDMIIGTDRMDPADQQRLQAIAPSLFVAAGEMNWQEQLRIIGSFVGREEQAESWISRYQQRVQLARERIHPAVGSDRLLVLRIYGEQMYRYSNRGLDEVLYEDLQLRPACPETGHRHLPVTLRELEEMNPERILVTVCPESGSRASWLALQYSEGWKRLHAVRNLQVSSISSDPWCEYSALAIMRMLDEAELLFTGNCPNSLQDTVHGHWQVK</sequence>
<protein>
    <submittedName>
        <fullName evidence="6">AraC family transcriptional regulator</fullName>
    </submittedName>
</protein>
<dbReference type="RefSeq" id="WP_060536173.1">
    <property type="nucleotide sequence ID" value="NZ_CP013023.1"/>
</dbReference>